<reference evidence="3" key="1">
    <citation type="submission" date="2019-08" db="EMBL/GenBank/DDBJ databases">
        <authorList>
            <person name="Kucharzyk K."/>
            <person name="Murdoch R.W."/>
            <person name="Higgins S."/>
            <person name="Loffler F."/>
        </authorList>
    </citation>
    <scope>NUCLEOTIDE SEQUENCE</scope>
</reference>
<proteinExistence type="predicted"/>
<evidence type="ECO:0000259" key="2">
    <source>
        <dbReference type="Pfam" id="PF02397"/>
    </source>
</evidence>
<keyword evidence="1" id="KW-1133">Transmembrane helix</keyword>
<evidence type="ECO:0000313" key="3">
    <source>
        <dbReference type="EMBL" id="MPM57117.1"/>
    </source>
</evidence>
<dbReference type="PANTHER" id="PTHR30576">
    <property type="entry name" value="COLANIC BIOSYNTHESIS UDP-GLUCOSE LIPID CARRIER TRANSFERASE"/>
    <property type="match status" value="1"/>
</dbReference>
<sequence length="215" mass="24722">MKIMKNSSALRTSQKIYTFFKRLGYIICSLLVFIFLCWLILLLMLLVKCTSKGPVFFRQIRLGKNKKPFKIYKFRTMKIDAPKDVPTHLLENPDQYITKIGRFLRKTSLDEIPQVFNIFVGQMSVIGPRPCLPNQEDLIAERDNVHANDVKPGLSGLAQVYGRDTLPIEEKAKLDGEYVKKMSLWLDIKLIIMTAFTTFRGKGEAEGKQDDTKNN</sequence>
<organism evidence="3">
    <name type="scientific">bioreactor metagenome</name>
    <dbReference type="NCBI Taxonomy" id="1076179"/>
    <lineage>
        <taxon>unclassified sequences</taxon>
        <taxon>metagenomes</taxon>
        <taxon>ecological metagenomes</taxon>
    </lineage>
</organism>
<evidence type="ECO:0000256" key="1">
    <source>
        <dbReference type="SAM" id="Phobius"/>
    </source>
</evidence>
<dbReference type="InterPro" id="IPR003362">
    <property type="entry name" value="Bact_transf"/>
</dbReference>
<dbReference type="EC" id="2.7.8.31" evidence="3"/>
<keyword evidence="1" id="KW-0812">Transmembrane</keyword>
<name>A0A645AVF2_9ZZZZ</name>
<keyword evidence="3" id="KW-0808">Transferase</keyword>
<feature type="domain" description="Bacterial sugar transferase" evidence="2">
    <location>
        <begin position="21"/>
        <end position="199"/>
    </location>
</feature>
<dbReference type="PANTHER" id="PTHR30576:SF20">
    <property type="entry name" value="QUINOVOSAMINEPHOSPHOTRANSFERAE-RELATED"/>
    <property type="match status" value="1"/>
</dbReference>
<comment type="caution">
    <text evidence="3">The sequence shown here is derived from an EMBL/GenBank/DDBJ whole genome shotgun (WGS) entry which is preliminary data.</text>
</comment>
<keyword evidence="1" id="KW-0472">Membrane</keyword>
<gene>
    <name evidence="3" type="primary">wcaJ_8</name>
    <name evidence="3" type="ORF">SDC9_103938</name>
</gene>
<dbReference type="Pfam" id="PF02397">
    <property type="entry name" value="Bac_transf"/>
    <property type="match status" value="1"/>
</dbReference>
<dbReference type="GO" id="GO:0089702">
    <property type="term" value="F:undecaprenyl-phosphate glucose phosphotransferase activity"/>
    <property type="evidence" value="ECO:0007669"/>
    <property type="project" value="UniProtKB-EC"/>
</dbReference>
<protein>
    <submittedName>
        <fullName evidence="3">UDP-glucose:undecaprenyl-phosphate glucose-1-phosphate transferase</fullName>
        <ecNumber evidence="3">2.7.8.31</ecNumber>
    </submittedName>
</protein>
<dbReference type="AlphaFoldDB" id="A0A645AVF2"/>
<accession>A0A645AVF2</accession>
<feature type="transmembrane region" description="Helical" evidence="1">
    <location>
        <begin position="23"/>
        <end position="47"/>
    </location>
</feature>
<dbReference type="EMBL" id="VSSQ01016101">
    <property type="protein sequence ID" value="MPM57117.1"/>
    <property type="molecule type" value="Genomic_DNA"/>
</dbReference>